<dbReference type="GO" id="GO:0004623">
    <property type="term" value="F:phospholipase A2 activity"/>
    <property type="evidence" value="ECO:0007669"/>
    <property type="project" value="TreeGrafter"/>
</dbReference>
<evidence type="ECO:0000259" key="5">
    <source>
        <dbReference type="Pfam" id="PF04970"/>
    </source>
</evidence>
<dbReference type="GO" id="GO:0070292">
    <property type="term" value="P:N-acylphosphatidylethanolamine metabolic process"/>
    <property type="evidence" value="ECO:0007669"/>
    <property type="project" value="TreeGrafter"/>
</dbReference>
<accession>A0A0K0FXR4</accession>
<comment type="similarity">
    <text evidence="1">Belongs to the H-rev107 family.</text>
</comment>
<dbReference type="InterPro" id="IPR007053">
    <property type="entry name" value="LRAT_dom"/>
</dbReference>
<dbReference type="PANTHER" id="PTHR13943:SF77">
    <property type="entry name" value="LRAT DOMAIN-CONTAINING PROTEIN"/>
    <property type="match status" value="1"/>
</dbReference>
<keyword evidence="4" id="KW-0443">Lipid metabolism</keyword>
<proteinExistence type="inferred from homology"/>
<dbReference type="InterPro" id="IPR051496">
    <property type="entry name" value="H-rev107_PLA/AT"/>
</dbReference>
<evidence type="ECO:0000256" key="4">
    <source>
        <dbReference type="ARBA" id="ARBA00023098"/>
    </source>
</evidence>
<dbReference type="Proteomes" id="UP000035680">
    <property type="component" value="Unassembled WGS sequence"/>
</dbReference>
<organism evidence="6 7">
    <name type="scientific">Strongyloides venezuelensis</name>
    <name type="common">Threadworm</name>
    <dbReference type="NCBI Taxonomy" id="75913"/>
    <lineage>
        <taxon>Eukaryota</taxon>
        <taxon>Metazoa</taxon>
        <taxon>Ecdysozoa</taxon>
        <taxon>Nematoda</taxon>
        <taxon>Chromadorea</taxon>
        <taxon>Rhabditida</taxon>
        <taxon>Tylenchina</taxon>
        <taxon>Panagrolaimomorpha</taxon>
        <taxon>Strongyloidoidea</taxon>
        <taxon>Strongyloididae</taxon>
        <taxon>Strongyloides</taxon>
    </lineage>
</organism>
<evidence type="ECO:0000313" key="6">
    <source>
        <dbReference type="Proteomes" id="UP000035680"/>
    </source>
</evidence>
<keyword evidence="2" id="KW-0808">Transferase</keyword>
<dbReference type="Pfam" id="PF04970">
    <property type="entry name" value="LRAT"/>
    <property type="match status" value="1"/>
</dbReference>
<protein>
    <submittedName>
        <fullName evidence="7">LRAT domain-containing protein</fullName>
    </submittedName>
</protein>
<dbReference type="WBParaSite" id="SVE_1724000.1">
    <property type="protein sequence ID" value="SVE_1724000.1"/>
    <property type="gene ID" value="SVE_1724000"/>
</dbReference>
<reference evidence="6" key="1">
    <citation type="submission" date="2014-07" db="EMBL/GenBank/DDBJ databases">
        <authorList>
            <person name="Martin A.A"/>
            <person name="De Silva N."/>
        </authorList>
    </citation>
    <scope>NUCLEOTIDE SEQUENCE</scope>
</reference>
<dbReference type="GO" id="GO:0005737">
    <property type="term" value="C:cytoplasm"/>
    <property type="evidence" value="ECO:0007669"/>
    <property type="project" value="TreeGrafter"/>
</dbReference>
<evidence type="ECO:0000256" key="1">
    <source>
        <dbReference type="ARBA" id="ARBA00007824"/>
    </source>
</evidence>
<evidence type="ECO:0000256" key="3">
    <source>
        <dbReference type="ARBA" id="ARBA00022801"/>
    </source>
</evidence>
<dbReference type="AlphaFoldDB" id="A0A0K0FXR4"/>
<dbReference type="GO" id="GO:0008970">
    <property type="term" value="F:phospholipase A1 activity"/>
    <property type="evidence" value="ECO:0007669"/>
    <property type="project" value="TreeGrafter"/>
</dbReference>
<sequence>MSSGFLFNSNDATNNSIKPSYYDDQKYKGSEIYSPNRRSIETIYVSTDEIKESLKPGDILEFKYTLFNHFAIFLGIYNNAYILVHFRVIGPLPCIKHDVFIESMKSHKKVRINNMYDHDLKQGIRSADEIRKLALEKLVDHKEYNIITYNCKDFVKDLKYY</sequence>
<name>A0A0K0FXR4_STRVS</name>
<dbReference type="PANTHER" id="PTHR13943">
    <property type="entry name" value="HRAS-LIKE SUPPRESSOR - RELATED"/>
    <property type="match status" value="1"/>
</dbReference>
<feature type="domain" description="LRAT" evidence="5">
    <location>
        <begin position="53"/>
        <end position="160"/>
    </location>
</feature>
<reference evidence="7" key="2">
    <citation type="submission" date="2015-08" db="UniProtKB">
        <authorList>
            <consortium name="WormBaseParasite"/>
        </authorList>
    </citation>
    <scope>IDENTIFICATION</scope>
</reference>
<dbReference type="Gene3D" id="3.90.1720.10">
    <property type="entry name" value="endopeptidase domain like (from Nostoc punctiforme)"/>
    <property type="match status" value="1"/>
</dbReference>
<evidence type="ECO:0000313" key="7">
    <source>
        <dbReference type="WBParaSite" id="SVE_1724000.1"/>
    </source>
</evidence>
<keyword evidence="6" id="KW-1185">Reference proteome</keyword>
<keyword evidence="3" id="KW-0378">Hydrolase</keyword>
<dbReference type="GO" id="GO:0016410">
    <property type="term" value="F:N-acyltransferase activity"/>
    <property type="evidence" value="ECO:0007669"/>
    <property type="project" value="TreeGrafter"/>
</dbReference>
<evidence type="ECO:0000256" key="2">
    <source>
        <dbReference type="ARBA" id="ARBA00022679"/>
    </source>
</evidence>